<dbReference type="PROSITE" id="PS50850">
    <property type="entry name" value="MFS"/>
    <property type="match status" value="1"/>
</dbReference>
<dbReference type="PANTHER" id="PTHR23503:SF8">
    <property type="entry name" value="FACILITATED GLUCOSE TRANSPORTER PROTEIN 1"/>
    <property type="match status" value="1"/>
</dbReference>
<gene>
    <name evidence="8" type="ORF">J8A68_003571</name>
</gene>
<dbReference type="EMBL" id="JAGSYN010000159">
    <property type="protein sequence ID" value="KAG7662887.1"/>
    <property type="molecule type" value="Genomic_DNA"/>
</dbReference>
<feature type="transmembrane region" description="Helical" evidence="6">
    <location>
        <begin position="320"/>
        <end position="341"/>
    </location>
</feature>
<name>A0A8J5QM73_9ASCO</name>
<evidence type="ECO:0000256" key="3">
    <source>
        <dbReference type="ARBA" id="ARBA00022692"/>
    </source>
</evidence>
<comment type="subcellular location">
    <subcellularLocation>
        <location evidence="1">Membrane</location>
        <topology evidence="1">Multi-pass membrane protein</topology>
    </subcellularLocation>
</comment>
<reference evidence="8 9" key="1">
    <citation type="journal article" date="2021" name="DNA Res.">
        <title>Genome analysis of Candida subhashii reveals its hybrid nature and dual mitochondrial genome conformations.</title>
        <authorList>
            <person name="Mixao V."/>
            <person name="Hegedusova E."/>
            <person name="Saus E."/>
            <person name="Pryszcz L.P."/>
            <person name="Cillingova A."/>
            <person name="Nosek J."/>
            <person name="Gabaldon T."/>
        </authorList>
    </citation>
    <scope>NUCLEOTIDE SEQUENCE [LARGE SCALE GENOMIC DNA]</scope>
    <source>
        <strain evidence="8 9">CBS 10753</strain>
    </source>
</reference>
<dbReference type="GeneID" id="73470371"/>
<dbReference type="AlphaFoldDB" id="A0A8J5QM73"/>
<dbReference type="Pfam" id="PF00083">
    <property type="entry name" value="Sugar_tr"/>
    <property type="match status" value="1"/>
</dbReference>
<feature type="transmembrane region" description="Helical" evidence="6">
    <location>
        <begin position="146"/>
        <end position="163"/>
    </location>
</feature>
<proteinExistence type="predicted"/>
<dbReference type="InterPro" id="IPR005829">
    <property type="entry name" value="Sugar_transporter_CS"/>
</dbReference>
<keyword evidence="3 6" id="KW-0812">Transmembrane</keyword>
<evidence type="ECO:0000256" key="1">
    <source>
        <dbReference type="ARBA" id="ARBA00004141"/>
    </source>
</evidence>
<feature type="transmembrane region" description="Helical" evidence="6">
    <location>
        <begin position="390"/>
        <end position="410"/>
    </location>
</feature>
<keyword evidence="9" id="KW-1185">Reference proteome</keyword>
<feature type="transmembrane region" description="Helical" evidence="6">
    <location>
        <begin position="21"/>
        <end position="42"/>
    </location>
</feature>
<comment type="caution">
    <text evidence="8">The sequence shown here is derived from an EMBL/GenBank/DDBJ whole genome shotgun (WGS) entry which is preliminary data.</text>
</comment>
<evidence type="ECO:0000256" key="6">
    <source>
        <dbReference type="SAM" id="Phobius"/>
    </source>
</evidence>
<dbReference type="InterPro" id="IPR020846">
    <property type="entry name" value="MFS_dom"/>
</dbReference>
<evidence type="ECO:0000256" key="5">
    <source>
        <dbReference type="ARBA" id="ARBA00023136"/>
    </source>
</evidence>
<dbReference type="Proteomes" id="UP000694255">
    <property type="component" value="Unassembled WGS sequence"/>
</dbReference>
<keyword evidence="5 6" id="KW-0472">Membrane</keyword>
<evidence type="ECO:0000259" key="7">
    <source>
        <dbReference type="PROSITE" id="PS50850"/>
    </source>
</evidence>
<evidence type="ECO:0000256" key="2">
    <source>
        <dbReference type="ARBA" id="ARBA00022448"/>
    </source>
</evidence>
<feature type="transmembrane region" description="Helical" evidence="6">
    <location>
        <begin position="478"/>
        <end position="500"/>
    </location>
</feature>
<dbReference type="GO" id="GO:0016020">
    <property type="term" value="C:membrane"/>
    <property type="evidence" value="ECO:0007669"/>
    <property type="project" value="UniProtKB-SubCell"/>
</dbReference>
<protein>
    <submittedName>
        <fullName evidence="8">HGT20</fullName>
    </submittedName>
</protein>
<organism evidence="8 9">
    <name type="scientific">[Candida] subhashii</name>
    <dbReference type="NCBI Taxonomy" id="561895"/>
    <lineage>
        <taxon>Eukaryota</taxon>
        <taxon>Fungi</taxon>
        <taxon>Dikarya</taxon>
        <taxon>Ascomycota</taxon>
        <taxon>Saccharomycotina</taxon>
        <taxon>Pichiomycetes</taxon>
        <taxon>Debaryomycetaceae</taxon>
        <taxon>Spathaspora</taxon>
    </lineage>
</organism>
<accession>A0A8J5QM73</accession>
<dbReference type="OrthoDB" id="4540492at2759"/>
<feature type="transmembrane region" description="Helical" evidence="6">
    <location>
        <begin position="361"/>
        <end position="383"/>
    </location>
</feature>
<keyword evidence="4 6" id="KW-1133">Transmembrane helix</keyword>
<feature type="transmembrane region" description="Helical" evidence="6">
    <location>
        <begin position="117"/>
        <end position="140"/>
    </location>
</feature>
<feature type="transmembrane region" description="Helical" evidence="6">
    <location>
        <begin position="175"/>
        <end position="197"/>
    </location>
</feature>
<dbReference type="PROSITE" id="PS00216">
    <property type="entry name" value="SUGAR_TRANSPORT_1"/>
    <property type="match status" value="1"/>
</dbReference>
<keyword evidence="2" id="KW-0813">Transport</keyword>
<evidence type="ECO:0000313" key="8">
    <source>
        <dbReference type="EMBL" id="KAG7662887.1"/>
    </source>
</evidence>
<dbReference type="PANTHER" id="PTHR23503">
    <property type="entry name" value="SOLUTE CARRIER FAMILY 2"/>
    <property type="match status" value="1"/>
</dbReference>
<evidence type="ECO:0000256" key="4">
    <source>
        <dbReference type="ARBA" id="ARBA00022989"/>
    </source>
</evidence>
<dbReference type="InterPro" id="IPR045263">
    <property type="entry name" value="GLUT"/>
</dbReference>
<feature type="transmembrane region" description="Helical" evidence="6">
    <location>
        <begin position="452"/>
        <end position="472"/>
    </location>
</feature>
<evidence type="ECO:0000313" key="9">
    <source>
        <dbReference type="Proteomes" id="UP000694255"/>
    </source>
</evidence>
<sequence>MRTRTSVTIHNFFEKHHSITFRLGWASFIICLSALQFGYHLAELNAPADILSCNFDKPGPLPSYDDTIWSQYNFKQCIPMSEEGVALITTSYTIGGLVASVILGSTSISMDYGRRSVCIFASLFFVLGSSLMVMANSAWMINLGRFFNGAGAASSLIMSPILINELAPVNHRGLLGALMQIAVSIGIFLAQYVSYFYSNDQQWRQIFVVAVMIALIQFLGLFSIPESPKWMIMNGGDEDLARSTLYTLRTNITTIEYEIHHWHHLAKGTQSPDENTPLLEEDATSAVDSDGSSISSRKSLDPPSITITDFLFEHKYRKQLISVILIMTGQQLSGMNAITYYGVKILNTLFNNQGSGGGNYVLVLTCAFSGVNVISSISAAPLIDRLGRKPLLLASIGLCGLCSLVLAIGIPNKYDVAVITACFGFIIGFSIGLGPLPFLMVSELTSHEVVSLAQSFGTVTNWTANMMVAMLFPLLQNLIGGTVFYIFFAISVAYLVAFYYKIPETKGYHHSSDVWEHY</sequence>
<dbReference type="InterPro" id="IPR005828">
    <property type="entry name" value="MFS_sugar_transport-like"/>
</dbReference>
<feature type="domain" description="Major facilitator superfamily (MFS) profile" evidence="7">
    <location>
        <begin position="26"/>
        <end position="506"/>
    </location>
</feature>
<feature type="transmembrane region" description="Helical" evidence="6">
    <location>
        <begin position="84"/>
        <end position="105"/>
    </location>
</feature>
<feature type="transmembrane region" description="Helical" evidence="6">
    <location>
        <begin position="203"/>
        <end position="224"/>
    </location>
</feature>
<dbReference type="GO" id="GO:0015149">
    <property type="term" value="F:hexose transmembrane transporter activity"/>
    <property type="evidence" value="ECO:0007669"/>
    <property type="project" value="TreeGrafter"/>
</dbReference>
<dbReference type="RefSeq" id="XP_049263120.1">
    <property type="nucleotide sequence ID" value="XM_049407440.1"/>
</dbReference>
<feature type="transmembrane region" description="Helical" evidence="6">
    <location>
        <begin position="416"/>
        <end position="440"/>
    </location>
</feature>